<reference evidence="2 3" key="1">
    <citation type="submission" date="2018-05" db="EMBL/GenBank/DDBJ databases">
        <title>Genome sequencing and assembly of the regulated plant pathogen Lachnellula willkommii and related sister species for the development of diagnostic species identification markers.</title>
        <authorList>
            <person name="Giroux E."/>
            <person name="Bilodeau G."/>
        </authorList>
    </citation>
    <scope>NUCLEOTIDE SEQUENCE [LARGE SCALE GENOMIC DNA]</scope>
    <source>
        <strain evidence="2 3">CBS 268.59</strain>
    </source>
</reference>
<sequence length="241" mass="28483">MSSQMEDSYYQPPCWTTIPLEIRHQIWCWAYISQEPRIVEVRTLEHNHYLLPHPRWCPRYSPSPAPHVVNICRESRDVAQRIAKKAGHLIFDTVSEAPKIYFDPDVDTLYVHNEKDYWIGDWGSEGILTELRNSDQGSRLRFLAIDLEPLTRATTPDSLHGDLLGFPKVEKIIFVVRKVDQEVLEWVKRLDRHLWLWAQDPSRLPGRTRRGPYPKECELVMLRAGKFETIETERNKWARRL</sequence>
<protein>
    <recommendedName>
        <fullName evidence="1">2EXR domain-containing protein</fullName>
    </recommendedName>
</protein>
<name>A0A8T9C774_9HELO</name>
<gene>
    <name evidence="2" type="ORF">LSUE1_G006098</name>
</gene>
<accession>A0A8T9C774</accession>
<dbReference type="InterPro" id="IPR045518">
    <property type="entry name" value="2EXR"/>
</dbReference>
<feature type="domain" description="2EXR" evidence="1">
    <location>
        <begin position="15"/>
        <end position="109"/>
    </location>
</feature>
<dbReference type="EMBL" id="QGMK01000519">
    <property type="protein sequence ID" value="TVY81236.1"/>
    <property type="molecule type" value="Genomic_DNA"/>
</dbReference>
<dbReference type="Proteomes" id="UP000469558">
    <property type="component" value="Unassembled WGS sequence"/>
</dbReference>
<dbReference type="PANTHER" id="PTHR35910">
    <property type="entry name" value="2EXR DOMAIN-CONTAINING PROTEIN"/>
    <property type="match status" value="1"/>
</dbReference>
<organism evidence="2 3">
    <name type="scientific">Lachnellula suecica</name>
    <dbReference type="NCBI Taxonomy" id="602035"/>
    <lineage>
        <taxon>Eukaryota</taxon>
        <taxon>Fungi</taxon>
        <taxon>Dikarya</taxon>
        <taxon>Ascomycota</taxon>
        <taxon>Pezizomycotina</taxon>
        <taxon>Leotiomycetes</taxon>
        <taxon>Helotiales</taxon>
        <taxon>Lachnaceae</taxon>
        <taxon>Lachnellula</taxon>
    </lineage>
</organism>
<dbReference type="OrthoDB" id="3513892at2759"/>
<evidence type="ECO:0000313" key="2">
    <source>
        <dbReference type="EMBL" id="TVY81236.1"/>
    </source>
</evidence>
<evidence type="ECO:0000259" key="1">
    <source>
        <dbReference type="Pfam" id="PF20150"/>
    </source>
</evidence>
<proteinExistence type="predicted"/>
<evidence type="ECO:0000313" key="3">
    <source>
        <dbReference type="Proteomes" id="UP000469558"/>
    </source>
</evidence>
<dbReference type="PANTHER" id="PTHR35910:SF6">
    <property type="entry name" value="2EXR DOMAIN-CONTAINING PROTEIN"/>
    <property type="match status" value="1"/>
</dbReference>
<dbReference type="Pfam" id="PF20150">
    <property type="entry name" value="2EXR"/>
    <property type="match status" value="1"/>
</dbReference>
<comment type="caution">
    <text evidence="2">The sequence shown here is derived from an EMBL/GenBank/DDBJ whole genome shotgun (WGS) entry which is preliminary data.</text>
</comment>
<dbReference type="AlphaFoldDB" id="A0A8T9C774"/>
<keyword evidence="3" id="KW-1185">Reference proteome</keyword>